<protein>
    <submittedName>
        <fullName evidence="1">Uncharacterized protein</fullName>
    </submittedName>
</protein>
<evidence type="ECO:0000313" key="1">
    <source>
        <dbReference type="EMBL" id="SEI21440.1"/>
    </source>
</evidence>
<accession>A0A1H6NWY7</accession>
<sequence length="309" mass="33686">MAYFSGSANNISDLRTLLIQACVAGGYTLSGEVLRKGKINIRLRDSAGKLEVTGGTGIDTGNNLTGGCPAPVYLGAHPALGMSWPASYEVFILNNPDELYLVVNYSVDRYQWAAWGVSNVPSVPGTGLWFGASGNQFGATSDQSYIQLTDYRYWASWVYGQPAIFWRDSTFNVQNGASENYIHVGLDGQEWAAGPNSQNPIATAGPAAAQNLSRLPNTWNNEGVLLPIQAWLPRPSGKISLVADLAHARYTRIDFLEPKQVITLGQERWRIYPFIRKNTSSRDGMGTGNNNPSQVHSGTYGWALRYDGA</sequence>
<dbReference type="EMBL" id="LT629972">
    <property type="protein sequence ID" value="SEI21440.1"/>
    <property type="molecule type" value="Genomic_DNA"/>
</dbReference>
<proteinExistence type="predicted"/>
<dbReference type="OrthoDB" id="6015083at2"/>
<organism evidence="1 2">
    <name type="scientific">Pseudomonas asplenii</name>
    <dbReference type="NCBI Taxonomy" id="53407"/>
    <lineage>
        <taxon>Bacteria</taxon>
        <taxon>Pseudomonadati</taxon>
        <taxon>Pseudomonadota</taxon>
        <taxon>Gammaproteobacteria</taxon>
        <taxon>Pseudomonadales</taxon>
        <taxon>Pseudomonadaceae</taxon>
        <taxon>Pseudomonas</taxon>
    </lineage>
</organism>
<gene>
    <name evidence="1" type="ORF">SAMN05216581_4502</name>
</gene>
<dbReference type="RefSeq" id="WP_155250510.1">
    <property type="nucleotide sequence ID" value="NZ_LT629972.1"/>
</dbReference>
<dbReference type="Proteomes" id="UP000182272">
    <property type="component" value="Chromosome I"/>
</dbReference>
<name>A0A1H6NWY7_9PSED</name>
<reference evidence="1 2" key="1">
    <citation type="submission" date="2016-10" db="EMBL/GenBank/DDBJ databases">
        <authorList>
            <person name="de Groot N.N."/>
        </authorList>
    </citation>
    <scope>NUCLEOTIDE SEQUENCE [LARGE SCALE GENOMIC DNA]</scope>
    <source>
        <strain evidence="1 2">LMG 2158</strain>
    </source>
</reference>
<evidence type="ECO:0000313" key="2">
    <source>
        <dbReference type="Proteomes" id="UP000182272"/>
    </source>
</evidence>
<dbReference type="AlphaFoldDB" id="A0A1H6NWY7"/>